<dbReference type="EMBL" id="JBHTCH010000025">
    <property type="protein sequence ID" value="MFC7362458.1"/>
    <property type="molecule type" value="Genomic_DNA"/>
</dbReference>
<evidence type="ECO:0000256" key="1">
    <source>
        <dbReference type="SAM" id="MobiDB-lite"/>
    </source>
</evidence>
<dbReference type="EC" id="3.1.3.-" evidence="2"/>
<dbReference type="RefSeq" id="WP_379186061.1">
    <property type="nucleotide sequence ID" value="NZ_JBHTCH010000025.1"/>
</dbReference>
<dbReference type="GO" id="GO:0016787">
    <property type="term" value="F:hydrolase activity"/>
    <property type="evidence" value="ECO:0007669"/>
    <property type="project" value="UniProtKB-KW"/>
</dbReference>
<accession>A0ABW2N9Y7</accession>
<comment type="caution">
    <text evidence="2">The sequence shown here is derived from an EMBL/GenBank/DDBJ whole genome shotgun (WGS) entry which is preliminary data.</text>
</comment>
<dbReference type="InterPro" id="IPR036412">
    <property type="entry name" value="HAD-like_sf"/>
</dbReference>
<dbReference type="PROSITE" id="PS01228">
    <property type="entry name" value="COF_1"/>
    <property type="match status" value="1"/>
</dbReference>
<evidence type="ECO:0000313" key="2">
    <source>
        <dbReference type="EMBL" id="MFC7362458.1"/>
    </source>
</evidence>
<dbReference type="SUPFAM" id="SSF56784">
    <property type="entry name" value="HAD-like"/>
    <property type="match status" value="1"/>
</dbReference>
<protein>
    <submittedName>
        <fullName evidence="2">HAD family hydrolase</fullName>
        <ecNumber evidence="2">3.-.-.-</ecNumber>
        <ecNumber evidence="2">3.1.3.-</ecNumber>
    </submittedName>
</protein>
<evidence type="ECO:0000313" key="3">
    <source>
        <dbReference type="Proteomes" id="UP001596524"/>
    </source>
</evidence>
<feature type="compositionally biased region" description="Basic and acidic residues" evidence="1">
    <location>
        <begin position="322"/>
        <end position="332"/>
    </location>
</feature>
<dbReference type="PANTHER" id="PTHR10000:SF8">
    <property type="entry name" value="HAD SUPERFAMILY HYDROLASE-LIKE, TYPE 3"/>
    <property type="match status" value="1"/>
</dbReference>
<dbReference type="PANTHER" id="PTHR10000">
    <property type="entry name" value="PHOSPHOSERINE PHOSPHATASE"/>
    <property type="match status" value="1"/>
</dbReference>
<dbReference type="InterPro" id="IPR023214">
    <property type="entry name" value="HAD_sf"/>
</dbReference>
<proteinExistence type="predicted"/>
<sequence>MPTPLDELTPGLYGQLADIRLVVCDVDGTLLTSDHRVTARTLEAVAAAQALGVEVMLASSRAPGALRPVVEALDDGPSAVGGAVVGASPPFISSQGALLGCYVNGELEVLGHRPAPLDAAHAMIAAAYANQVSIGWYRLDDWLVPELNDAIEREATITHTQPTVIALRDLIEQTRRSGGPDKLMFISDLDAIDRLEALAAGMPAGLQAQFSNPNYLEITAAGVDKGSTLRAHLTTQGLTRSEVLCVGDGPNDLGMFAIAGLTAAPANARPQVLAAADLAVTANDEDGIARLLELLIQIHTASTLAQRPAGDDHDRRHSQHARANDGRRPLPR</sequence>
<gene>
    <name evidence="2" type="ORF">ACFQO6_19470</name>
</gene>
<reference evidence="3" key="1">
    <citation type="journal article" date="2019" name="Int. J. Syst. Evol. Microbiol.">
        <title>The Global Catalogue of Microorganisms (GCM) 10K type strain sequencing project: providing services to taxonomists for standard genome sequencing and annotation.</title>
        <authorList>
            <consortium name="The Broad Institute Genomics Platform"/>
            <consortium name="The Broad Institute Genome Sequencing Center for Infectious Disease"/>
            <person name="Wu L."/>
            <person name="Ma J."/>
        </authorList>
    </citation>
    <scope>NUCLEOTIDE SEQUENCE [LARGE SCALE GENOMIC DNA]</scope>
    <source>
        <strain evidence="3">FCH27</strain>
    </source>
</reference>
<organism evidence="2 3">
    <name type="scientific">Nocardioides astragali</name>
    <dbReference type="NCBI Taxonomy" id="1776736"/>
    <lineage>
        <taxon>Bacteria</taxon>
        <taxon>Bacillati</taxon>
        <taxon>Actinomycetota</taxon>
        <taxon>Actinomycetes</taxon>
        <taxon>Propionibacteriales</taxon>
        <taxon>Nocardioidaceae</taxon>
        <taxon>Nocardioides</taxon>
    </lineage>
</organism>
<dbReference type="EC" id="3.-.-.-" evidence="2"/>
<dbReference type="Gene3D" id="3.30.1240.10">
    <property type="match status" value="1"/>
</dbReference>
<name>A0ABW2N9Y7_9ACTN</name>
<feature type="region of interest" description="Disordered" evidence="1">
    <location>
        <begin position="304"/>
        <end position="332"/>
    </location>
</feature>
<dbReference type="Proteomes" id="UP001596524">
    <property type="component" value="Unassembled WGS sequence"/>
</dbReference>
<keyword evidence="2" id="KW-0378">Hydrolase</keyword>
<dbReference type="Gene3D" id="3.40.50.1000">
    <property type="entry name" value="HAD superfamily/HAD-like"/>
    <property type="match status" value="1"/>
</dbReference>
<dbReference type="Pfam" id="PF08282">
    <property type="entry name" value="Hydrolase_3"/>
    <property type="match status" value="1"/>
</dbReference>
<keyword evidence="3" id="KW-1185">Reference proteome</keyword>